<organism evidence="1 2">
    <name type="scientific">Listeria floridensis FSL S10-1187</name>
    <dbReference type="NCBI Taxonomy" id="1265817"/>
    <lineage>
        <taxon>Bacteria</taxon>
        <taxon>Bacillati</taxon>
        <taxon>Bacillota</taxon>
        <taxon>Bacilli</taxon>
        <taxon>Bacillales</taxon>
        <taxon>Listeriaceae</taxon>
        <taxon>Listeria</taxon>
    </lineage>
</organism>
<reference evidence="1 2" key="1">
    <citation type="journal article" date="2014" name="Int. J. Syst. Evol. Microbiol.">
        <title>Listeria floridensis sp. nov., Listeria aquatica sp. nov., Listeria cornellensis sp. nov., Listeria riparia sp. nov. and Listeria grandensis sp. nov., from agricultural and natural environments.</title>
        <authorList>
            <person name="den Bakker H.C."/>
            <person name="Warchocki S."/>
            <person name="Wright E.M."/>
            <person name="Allred A.F."/>
            <person name="Ahlstrom C."/>
            <person name="Manuel C.S."/>
            <person name="Stasiewicz M.J."/>
            <person name="Burrell A."/>
            <person name="Roof S."/>
            <person name="Strawn L."/>
            <person name="Fortes E.D."/>
            <person name="Nightingale K.K."/>
            <person name="Kephart D."/>
            <person name="Wiedmann M."/>
        </authorList>
    </citation>
    <scope>NUCLEOTIDE SEQUENCE [LARGE SCALE GENOMIC DNA]</scope>
    <source>
        <strain evidence="1 2">FSL S10-1187</strain>
    </source>
</reference>
<accession>A0ABP3AWW8</accession>
<dbReference type="Proteomes" id="UP000019249">
    <property type="component" value="Unassembled WGS sequence"/>
</dbReference>
<dbReference type="EMBL" id="AODF01000034">
    <property type="protein sequence ID" value="EUJ26920.1"/>
    <property type="molecule type" value="Genomic_DNA"/>
</dbReference>
<evidence type="ECO:0008006" key="3">
    <source>
        <dbReference type="Google" id="ProtNLM"/>
    </source>
</evidence>
<dbReference type="RefSeq" id="WP_036098234.1">
    <property type="nucleotide sequence ID" value="NZ_AODF01000034.1"/>
</dbReference>
<evidence type="ECO:0000313" key="1">
    <source>
        <dbReference type="EMBL" id="EUJ26920.1"/>
    </source>
</evidence>
<gene>
    <name evidence="1" type="ORF">MFLO_13650</name>
</gene>
<sequence>MKISEIYNLKRKQNELDFVDIDTENDMPLFLDPYFLSIRSDRWSISAHRTLENFFQYMLSLFENNRIDEARQNFRFSEPHETCLGLSKSGTKGKSLGNDDATKLFQYILDSGAMDSGLISHVNDIKIFVDNISHDKISDLTTNVIRKHLIEYTQDQCDLHGIELMKSIATREYWDIRSKSWISSHEDMLVVNDKPILLIPKSIVCRKRGYVYDSSKYARHFVLNFLVSEELRMNTSLVNVSKLKNGSIKRSVRKEEVSSKYGAYKKRFLRGFTAEHPQFYEDFKSNAKNKIRPLTNEEILEDYTDDFYLQIIDSLIDGFGKIKKGTNDANKFHEHIIATMTFLFYPNLMNPVKEKEIHEGRKRIDLTFDNAAESGYFFNLSTVKDISSSYIFVECKNYSKDIANPELDQLNGRFSLNRGKMGFMIFRDCEDEATLFKRCSDYYKDNKNLIIPLQDKDFLNVLTVLKDESDKDSNIPQEKMLNTLTKKNNTVLKRKYK</sequence>
<comment type="caution">
    <text evidence="1">The sequence shown here is derived from an EMBL/GenBank/DDBJ whole genome shotgun (WGS) entry which is preliminary data.</text>
</comment>
<evidence type="ECO:0000313" key="2">
    <source>
        <dbReference type="Proteomes" id="UP000019249"/>
    </source>
</evidence>
<proteinExistence type="predicted"/>
<protein>
    <recommendedName>
        <fullName evidence="3">Restriction endonuclease</fullName>
    </recommendedName>
</protein>
<name>A0ABP3AWW8_9LIST</name>
<keyword evidence="2" id="KW-1185">Reference proteome</keyword>